<keyword evidence="3" id="KW-1185">Reference proteome</keyword>
<dbReference type="InterPro" id="IPR008030">
    <property type="entry name" value="NmrA-like"/>
</dbReference>
<dbReference type="PANTHER" id="PTHR43162">
    <property type="match status" value="1"/>
</dbReference>
<evidence type="ECO:0000313" key="3">
    <source>
        <dbReference type="Proteomes" id="UP000253324"/>
    </source>
</evidence>
<protein>
    <submittedName>
        <fullName evidence="2">Uncharacterized protein YbjT (DUF2867 family)</fullName>
    </submittedName>
</protein>
<dbReference type="Gene3D" id="3.90.25.10">
    <property type="entry name" value="UDP-galactose 4-epimerase, domain 1"/>
    <property type="match status" value="1"/>
</dbReference>
<reference evidence="2 3" key="1">
    <citation type="submission" date="2018-07" db="EMBL/GenBank/DDBJ databases">
        <title>Genomic Encyclopedia of Type Strains, Phase III (KMG-III): the genomes of soil and plant-associated and newly described type strains.</title>
        <authorList>
            <person name="Whitman W."/>
        </authorList>
    </citation>
    <scope>NUCLEOTIDE SEQUENCE [LARGE SCALE GENOMIC DNA]</scope>
    <source>
        <strain evidence="2 3">31-25a</strain>
    </source>
</reference>
<evidence type="ECO:0000259" key="1">
    <source>
        <dbReference type="Pfam" id="PF05368"/>
    </source>
</evidence>
<dbReference type="InterPro" id="IPR036291">
    <property type="entry name" value="NAD(P)-bd_dom_sf"/>
</dbReference>
<dbReference type="RefSeq" id="WP_114428953.1">
    <property type="nucleotide sequence ID" value="NZ_QPJM01000002.1"/>
</dbReference>
<dbReference type="Pfam" id="PF05368">
    <property type="entry name" value="NmrA"/>
    <property type="match status" value="1"/>
</dbReference>
<dbReference type="OrthoDB" id="7352262at2"/>
<proteinExistence type="predicted"/>
<comment type="caution">
    <text evidence="2">The sequence shown here is derived from an EMBL/GenBank/DDBJ whole genome shotgun (WGS) entry which is preliminary data.</text>
</comment>
<dbReference type="EMBL" id="QPJM01000002">
    <property type="protein sequence ID" value="RCW86477.1"/>
    <property type="molecule type" value="Genomic_DNA"/>
</dbReference>
<feature type="domain" description="NmrA-like" evidence="1">
    <location>
        <begin position="3"/>
        <end position="229"/>
    </location>
</feature>
<dbReference type="Gene3D" id="3.40.50.720">
    <property type="entry name" value="NAD(P)-binding Rossmann-like Domain"/>
    <property type="match status" value="1"/>
</dbReference>
<dbReference type="Proteomes" id="UP000253324">
    <property type="component" value="Unassembled WGS sequence"/>
</dbReference>
<gene>
    <name evidence="2" type="ORF">C7476_102460</name>
</gene>
<organism evidence="2 3">
    <name type="scientific">Phyllobacterium bourgognense</name>
    <dbReference type="NCBI Taxonomy" id="314236"/>
    <lineage>
        <taxon>Bacteria</taxon>
        <taxon>Pseudomonadati</taxon>
        <taxon>Pseudomonadota</taxon>
        <taxon>Alphaproteobacteria</taxon>
        <taxon>Hyphomicrobiales</taxon>
        <taxon>Phyllobacteriaceae</taxon>
        <taxon>Phyllobacterium</taxon>
    </lineage>
</organism>
<dbReference type="PANTHER" id="PTHR43162:SF1">
    <property type="entry name" value="PRESTALK A DIFFERENTIATION PROTEIN A"/>
    <property type="match status" value="1"/>
</dbReference>
<name>A0A368Z5G1_9HYPH</name>
<accession>A0A368Z5G1</accession>
<sequence>MFIVLGATGHVGSEVANALLADGESVTVVTRSEKKARDWQGKGANAAIVDALDRERLAAVFRRGKRAFLLNPPAAVSTDTDVEEHETVQAIVAALDGSGLEKIVVESTYGAQPGERCGDLNVLYDFEQALTKLPIPVTVQRAAYYMSNWDAMLKPASGGTLPSMFQEEFVLPMVAPADLGKAAARFLREPPEKTGIHYVEGPQRYSIGDVARAFSNVLGKPVKVVVTPREGWVGAYRKLGFSEAAARSYARMTGATLDGAAMPDHPVRGTTSLQAYIAGLVHGSHHLEKAYQTQ</sequence>
<evidence type="ECO:0000313" key="2">
    <source>
        <dbReference type="EMBL" id="RCW86477.1"/>
    </source>
</evidence>
<dbReference type="AlphaFoldDB" id="A0A368Z5G1"/>
<dbReference type="SUPFAM" id="SSF51735">
    <property type="entry name" value="NAD(P)-binding Rossmann-fold domains"/>
    <property type="match status" value="1"/>
</dbReference>
<dbReference type="InterPro" id="IPR051604">
    <property type="entry name" value="Ergot_Alk_Oxidoreductase"/>
</dbReference>